<organism evidence="2 3">
    <name type="scientific">Corynebacterium falsenii</name>
    <dbReference type="NCBI Taxonomy" id="108486"/>
    <lineage>
        <taxon>Bacteria</taxon>
        <taxon>Bacillati</taxon>
        <taxon>Actinomycetota</taxon>
        <taxon>Actinomycetes</taxon>
        <taxon>Mycobacteriales</taxon>
        <taxon>Corynebacteriaceae</taxon>
        <taxon>Corynebacterium</taxon>
    </lineage>
</organism>
<dbReference type="Proteomes" id="UP000285278">
    <property type="component" value="Unassembled WGS sequence"/>
</dbReference>
<dbReference type="AlphaFoldDB" id="A0A418Q567"/>
<dbReference type="InterPro" id="IPR034804">
    <property type="entry name" value="SQR/QFR_C/D"/>
</dbReference>
<feature type="transmembrane region" description="Helical" evidence="1">
    <location>
        <begin position="229"/>
        <end position="251"/>
    </location>
</feature>
<dbReference type="SUPFAM" id="SSF81343">
    <property type="entry name" value="Fumarate reductase respiratory complex transmembrane subunits"/>
    <property type="match status" value="1"/>
</dbReference>
<protein>
    <submittedName>
        <fullName evidence="2">Succinate dehydrogenase</fullName>
    </submittedName>
</protein>
<comment type="caution">
    <text evidence="2">The sequence shown here is derived from an EMBL/GenBank/DDBJ whole genome shotgun (WGS) entry which is preliminary data.</text>
</comment>
<feature type="transmembrane region" description="Helical" evidence="1">
    <location>
        <begin position="188"/>
        <end position="209"/>
    </location>
</feature>
<dbReference type="InterPro" id="IPR011138">
    <property type="entry name" value="Cytochrome_b-558"/>
</dbReference>
<name>A0A418Q567_9CORY</name>
<feature type="transmembrane region" description="Helical" evidence="1">
    <location>
        <begin position="129"/>
        <end position="150"/>
    </location>
</feature>
<dbReference type="OrthoDB" id="9788081at2"/>
<dbReference type="STRING" id="1451189.CFAL_10820"/>
<dbReference type="RefSeq" id="WP_119665212.1">
    <property type="nucleotide sequence ID" value="NZ_QXJK01000013.1"/>
</dbReference>
<evidence type="ECO:0000313" key="3">
    <source>
        <dbReference type="Proteomes" id="UP000285278"/>
    </source>
</evidence>
<proteinExistence type="predicted"/>
<dbReference type="Gene3D" id="1.20.1300.10">
    <property type="entry name" value="Fumarate reductase/succinate dehydrogenase, transmembrane subunit"/>
    <property type="match status" value="1"/>
</dbReference>
<keyword evidence="1" id="KW-0472">Membrane</keyword>
<keyword evidence="3" id="KW-1185">Reference proteome</keyword>
<feature type="transmembrane region" description="Helical" evidence="1">
    <location>
        <begin position="84"/>
        <end position="108"/>
    </location>
</feature>
<evidence type="ECO:0000313" key="2">
    <source>
        <dbReference type="EMBL" id="RIX33676.1"/>
    </source>
</evidence>
<gene>
    <name evidence="2" type="ORF">D3M95_09830</name>
</gene>
<evidence type="ECO:0000256" key="1">
    <source>
        <dbReference type="SAM" id="Phobius"/>
    </source>
</evidence>
<keyword evidence="1" id="KW-1133">Transmembrane helix</keyword>
<accession>A0A418Q567</accession>
<dbReference type="GO" id="GO:0016020">
    <property type="term" value="C:membrane"/>
    <property type="evidence" value="ECO:0007669"/>
    <property type="project" value="InterPro"/>
</dbReference>
<reference evidence="2 3" key="1">
    <citation type="submission" date="2018-09" db="EMBL/GenBank/DDBJ databases">
        <title>Optimization and identification of Corynebacterium falsenii FN1-14 from fish paste.</title>
        <authorList>
            <person name="Daroonpunt R."/>
            <person name="Tanasupawat S."/>
        </authorList>
    </citation>
    <scope>NUCLEOTIDE SEQUENCE [LARGE SCALE GENOMIC DNA]</scope>
    <source>
        <strain evidence="2 3">FN1-14</strain>
    </source>
</reference>
<dbReference type="NCBIfam" id="TIGR02046">
    <property type="entry name" value="sdhC_b558_fam"/>
    <property type="match status" value="1"/>
</dbReference>
<dbReference type="EMBL" id="QXJK01000013">
    <property type="protein sequence ID" value="RIX33676.1"/>
    <property type="molecule type" value="Genomic_DNA"/>
</dbReference>
<feature type="transmembrane region" description="Helical" evidence="1">
    <location>
        <begin position="34"/>
        <end position="53"/>
    </location>
</feature>
<sequence length="262" mass="29310">MTVKYDDRDAIVHGKIKTKGLREKPGFPSWAMKLTMAITGIIFALFVLVHMVGNLKVYMGAESFNTYADFLREFGYPILPHESFLWIARIVLLVALVLHVWCAFALTGRGHQSRGKFRRKNMVSSWNTFTARSMIVTGIVLLLFIIFHLLDLTLGVQPAASADFQGPVDGNHAAYQNLVASFERPGVAIFYILAMLILFMHLSHGIWTASSDLGITGHRWRQVMLWVSYLLPAIVMIGNISIPLAVMFGLVDQTAFVPTMGH</sequence>
<dbReference type="CDD" id="cd03498">
    <property type="entry name" value="SQR_TypeB_2_TM"/>
    <property type="match status" value="1"/>
</dbReference>
<keyword evidence="1" id="KW-0812">Transmembrane</keyword>